<proteinExistence type="predicted"/>
<dbReference type="Proteomes" id="UP000821853">
    <property type="component" value="Chromosome 1"/>
</dbReference>
<feature type="compositionally biased region" description="Basic and acidic residues" evidence="1">
    <location>
        <begin position="298"/>
        <end position="311"/>
    </location>
</feature>
<protein>
    <submittedName>
        <fullName evidence="2">Uncharacterized protein</fullName>
    </submittedName>
</protein>
<evidence type="ECO:0000313" key="3">
    <source>
        <dbReference type="Proteomes" id="UP000821853"/>
    </source>
</evidence>
<accession>A0A9J6FGL9</accession>
<evidence type="ECO:0000256" key="1">
    <source>
        <dbReference type="SAM" id="MobiDB-lite"/>
    </source>
</evidence>
<name>A0A9J6FGL9_HAELO</name>
<evidence type="ECO:0000313" key="2">
    <source>
        <dbReference type="EMBL" id="KAH9362117.1"/>
    </source>
</evidence>
<feature type="region of interest" description="Disordered" evidence="1">
    <location>
        <begin position="298"/>
        <end position="366"/>
    </location>
</feature>
<keyword evidence="3" id="KW-1185">Reference proteome</keyword>
<dbReference type="EMBL" id="JABSTR010000001">
    <property type="protein sequence ID" value="KAH9362117.1"/>
    <property type="molecule type" value="Genomic_DNA"/>
</dbReference>
<dbReference type="OrthoDB" id="6436155at2759"/>
<dbReference type="AlphaFoldDB" id="A0A9J6FGL9"/>
<comment type="caution">
    <text evidence="2">The sequence shown here is derived from an EMBL/GenBank/DDBJ whole genome shotgun (WGS) entry which is preliminary data.</text>
</comment>
<sequence length="366" mass="41920">MSVELPLDEETKAKLQQRRSSNVRRVSGVDLSVHHYVPFIPKRKASITTSCRITGYSEVFSDYKQIFPYITEDGKMTLVTEFDFHQKMSRKYKALLGDTYIYPVLGVNMSVQEDMLCELTREDKKFLEFLVLPEVEIMVPGGIASIRTNSKRMGLFIISKKGDIFPADLKVIKNREIRQLEEKLESFNVHKNFAVPDNTAAITSDHVVEQFVQGMEKPTVRRVRDILGIVESEEEFLAKMEAYGIFYNFVEQLDLTRYYESVRNRKNRFIDTGDWREYRDDEPFDWSEWDALSKRRNTETSDDSGIVHDDVPGSPNAVVVCDRPKCSENGLPSRKDSQQDEEVPPLVSPKGDNNDDVFAGAGATAD</sequence>
<reference evidence="2 3" key="1">
    <citation type="journal article" date="2020" name="Cell">
        <title>Large-Scale Comparative Analyses of Tick Genomes Elucidate Their Genetic Diversity and Vector Capacities.</title>
        <authorList>
            <consortium name="Tick Genome and Microbiome Consortium (TIGMIC)"/>
            <person name="Jia N."/>
            <person name="Wang J."/>
            <person name="Shi W."/>
            <person name="Du L."/>
            <person name="Sun Y."/>
            <person name="Zhan W."/>
            <person name="Jiang J.F."/>
            <person name="Wang Q."/>
            <person name="Zhang B."/>
            <person name="Ji P."/>
            <person name="Bell-Sakyi L."/>
            <person name="Cui X.M."/>
            <person name="Yuan T.T."/>
            <person name="Jiang B.G."/>
            <person name="Yang W.F."/>
            <person name="Lam T.T."/>
            <person name="Chang Q.C."/>
            <person name="Ding S.J."/>
            <person name="Wang X.J."/>
            <person name="Zhu J.G."/>
            <person name="Ruan X.D."/>
            <person name="Zhao L."/>
            <person name="Wei J.T."/>
            <person name="Ye R.Z."/>
            <person name="Que T.C."/>
            <person name="Du C.H."/>
            <person name="Zhou Y.H."/>
            <person name="Cheng J.X."/>
            <person name="Dai P.F."/>
            <person name="Guo W.B."/>
            <person name="Han X.H."/>
            <person name="Huang E.J."/>
            <person name="Li L.F."/>
            <person name="Wei W."/>
            <person name="Gao Y.C."/>
            <person name="Liu J.Z."/>
            <person name="Shao H.Z."/>
            <person name="Wang X."/>
            <person name="Wang C.C."/>
            <person name="Yang T.C."/>
            <person name="Huo Q.B."/>
            <person name="Li W."/>
            <person name="Chen H.Y."/>
            <person name="Chen S.E."/>
            <person name="Zhou L.G."/>
            <person name="Ni X.B."/>
            <person name="Tian J.H."/>
            <person name="Sheng Y."/>
            <person name="Liu T."/>
            <person name="Pan Y.S."/>
            <person name="Xia L.Y."/>
            <person name="Li J."/>
            <person name="Zhao F."/>
            <person name="Cao W.C."/>
        </authorList>
    </citation>
    <scope>NUCLEOTIDE SEQUENCE [LARGE SCALE GENOMIC DNA]</scope>
    <source>
        <strain evidence="2">HaeL-2018</strain>
    </source>
</reference>
<organism evidence="2 3">
    <name type="scientific">Haemaphysalis longicornis</name>
    <name type="common">Bush tick</name>
    <dbReference type="NCBI Taxonomy" id="44386"/>
    <lineage>
        <taxon>Eukaryota</taxon>
        <taxon>Metazoa</taxon>
        <taxon>Ecdysozoa</taxon>
        <taxon>Arthropoda</taxon>
        <taxon>Chelicerata</taxon>
        <taxon>Arachnida</taxon>
        <taxon>Acari</taxon>
        <taxon>Parasitiformes</taxon>
        <taxon>Ixodida</taxon>
        <taxon>Ixodoidea</taxon>
        <taxon>Ixodidae</taxon>
        <taxon>Haemaphysalinae</taxon>
        <taxon>Haemaphysalis</taxon>
    </lineage>
</organism>
<gene>
    <name evidence="2" type="ORF">HPB48_002095</name>
</gene>
<dbReference type="VEuPathDB" id="VectorBase:HLOH_045309"/>